<evidence type="ECO:0000313" key="2">
    <source>
        <dbReference type="Proteomes" id="UP000314294"/>
    </source>
</evidence>
<dbReference type="AlphaFoldDB" id="A0A4Z2J7Z1"/>
<gene>
    <name evidence="1" type="ORF">EYF80_003868</name>
</gene>
<accession>A0A4Z2J7Z1</accession>
<evidence type="ECO:0000313" key="1">
    <source>
        <dbReference type="EMBL" id="TNN86024.1"/>
    </source>
</evidence>
<proteinExistence type="predicted"/>
<sequence length="83" mass="9094">MVFTYLAYGRWIEKDCNRGYHNNNNNSRSSDNMALSGIISASRGTALAPAMEMGSDDAGVSCAHMHTHTPMHGDVFTLQSSER</sequence>
<dbReference type="Proteomes" id="UP000314294">
    <property type="component" value="Unassembled WGS sequence"/>
</dbReference>
<comment type="caution">
    <text evidence="1">The sequence shown here is derived from an EMBL/GenBank/DDBJ whole genome shotgun (WGS) entry which is preliminary data.</text>
</comment>
<organism evidence="1 2">
    <name type="scientific">Liparis tanakae</name>
    <name type="common">Tanaka's snailfish</name>
    <dbReference type="NCBI Taxonomy" id="230148"/>
    <lineage>
        <taxon>Eukaryota</taxon>
        <taxon>Metazoa</taxon>
        <taxon>Chordata</taxon>
        <taxon>Craniata</taxon>
        <taxon>Vertebrata</taxon>
        <taxon>Euteleostomi</taxon>
        <taxon>Actinopterygii</taxon>
        <taxon>Neopterygii</taxon>
        <taxon>Teleostei</taxon>
        <taxon>Neoteleostei</taxon>
        <taxon>Acanthomorphata</taxon>
        <taxon>Eupercaria</taxon>
        <taxon>Perciformes</taxon>
        <taxon>Cottioidei</taxon>
        <taxon>Cottales</taxon>
        <taxon>Liparidae</taxon>
        <taxon>Liparis</taxon>
    </lineage>
</organism>
<keyword evidence="2" id="KW-1185">Reference proteome</keyword>
<reference evidence="1 2" key="1">
    <citation type="submission" date="2019-03" db="EMBL/GenBank/DDBJ databases">
        <title>First draft genome of Liparis tanakae, snailfish: a comprehensive survey of snailfish specific genes.</title>
        <authorList>
            <person name="Kim W."/>
            <person name="Song I."/>
            <person name="Jeong J.-H."/>
            <person name="Kim D."/>
            <person name="Kim S."/>
            <person name="Ryu S."/>
            <person name="Song J.Y."/>
            <person name="Lee S.K."/>
        </authorList>
    </citation>
    <scope>NUCLEOTIDE SEQUENCE [LARGE SCALE GENOMIC DNA]</scope>
    <source>
        <tissue evidence="1">Muscle</tissue>
    </source>
</reference>
<name>A0A4Z2J7Z1_9TELE</name>
<dbReference type="EMBL" id="SRLO01000018">
    <property type="protein sequence ID" value="TNN86024.1"/>
    <property type="molecule type" value="Genomic_DNA"/>
</dbReference>
<protein>
    <submittedName>
        <fullName evidence="1">Uncharacterized protein</fullName>
    </submittedName>
</protein>